<dbReference type="Gene3D" id="1.20.1420.30">
    <property type="entry name" value="NCX, central ion-binding region"/>
    <property type="match status" value="1"/>
</dbReference>
<feature type="transmembrane region" description="Helical" evidence="5">
    <location>
        <begin position="300"/>
        <end position="318"/>
    </location>
</feature>
<evidence type="ECO:0000256" key="3">
    <source>
        <dbReference type="ARBA" id="ARBA00022989"/>
    </source>
</evidence>
<dbReference type="GO" id="GO:0005886">
    <property type="term" value="C:plasma membrane"/>
    <property type="evidence" value="ECO:0007669"/>
    <property type="project" value="TreeGrafter"/>
</dbReference>
<sequence length="354" mass="36836">MEVFVLLGFVAGIVLLLAGAEFLVRGASRIASALGLPPVMIGLTVVAIGTGAPEITVSVASAWIGRGDLAVGNIVGSNIMNILFVLGASAAITPLVVARRLVRIDVPIMIGVSLLLVLLAIDGRIGRMDGALLFAGLIGYMIFLIRQVRGEPEPIDAPYSPPAGRAGRMGWQILRVLLGLALLITGSRWMIGGAVSLARAIGVSELVIGLTIVAVGTSLPEAATSLMAAIRGRREIAVGNVIGSNIFNILGVVGIAGVAAPRGIAVSPAAMNFDFPVMLAAAAAALPIFFTGYRIARWEGFLFLGHYIAYTAYLILKASEHDALPAFSGVMQLFVLPLTAVTLIVVVVRGWRAK</sequence>
<protein>
    <submittedName>
        <fullName evidence="7">Calcium/sodium antiporter</fullName>
    </submittedName>
</protein>
<dbReference type="GO" id="GO:0005262">
    <property type="term" value="F:calcium channel activity"/>
    <property type="evidence" value="ECO:0007669"/>
    <property type="project" value="TreeGrafter"/>
</dbReference>
<dbReference type="Pfam" id="PF01699">
    <property type="entry name" value="Na_Ca_ex"/>
    <property type="match status" value="2"/>
</dbReference>
<feature type="transmembrane region" description="Helical" evidence="5">
    <location>
        <begin position="104"/>
        <end position="121"/>
    </location>
</feature>
<proteinExistence type="predicted"/>
<evidence type="ECO:0000256" key="2">
    <source>
        <dbReference type="ARBA" id="ARBA00022692"/>
    </source>
</evidence>
<feature type="transmembrane region" description="Helical" evidence="5">
    <location>
        <begin position="237"/>
        <end position="260"/>
    </location>
</feature>
<name>A0A7X6DR74_9BACT</name>
<evidence type="ECO:0000256" key="1">
    <source>
        <dbReference type="ARBA" id="ARBA00004141"/>
    </source>
</evidence>
<feature type="domain" description="Sodium/calcium exchanger membrane region" evidence="6">
    <location>
        <begin position="173"/>
        <end position="315"/>
    </location>
</feature>
<evidence type="ECO:0000259" key="6">
    <source>
        <dbReference type="Pfam" id="PF01699"/>
    </source>
</evidence>
<dbReference type="PANTHER" id="PTHR10846:SF8">
    <property type="entry name" value="INNER MEMBRANE PROTEIN YRBG"/>
    <property type="match status" value="1"/>
</dbReference>
<feature type="domain" description="Sodium/calcium exchanger membrane region" evidence="6">
    <location>
        <begin position="5"/>
        <end position="145"/>
    </location>
</feature>
<dbReference type="GO" id="GO:0008273">
    <property type="term" value="F:calcium, potassium:sodium antiporter activity"/>
    <property type="evidence" value="ECO:0007669"/>
    <property type="project" value="TreeGrafter"/>
</dbReference>
<dbReference type="AlphaFoldDB" id="A0A7X6DR74"/>
<feature type="transmembrane region" description="Helical" evidence="5">
    <location>
        <begin position="79"/>
        <end position="97"/>
    </location>
</feature>
<dbReference type="GO" id="GO:0006874">
    <property type="term" value="P:intracellular calcium ion homeostasis"/>
    <property type="evidence" value="ECO:0007669"/>
    <property type="project" value="TreeGrafter"/>
</dbReference>
<dbReference type="PANTHER" id="PTHR10846">
    <property type="entry name" value="SODIUM/POTASSIUM/CALCIUM EXCHANGER"/>
    <property type="match status" value="1"/>
</dbReference>
<keyword evidence="3 5" id="KW-1133">Transmembrane helix</keyword>
<organism evidence="7 8">
    <name type="scientific">Candidatus Manganitrophus noduliformans</name>
    <dbReference type="NCBI Taxonomy" id="2606439"/>
    <lineage>
        <taxon>Bacteria</taxon>
        <taxon>Pseudomonadati</taxon>
        <taxon>Nitrospirota</taxon>
        <taxon>Nitrospiria</taxon>
        <taxon>Candidatus Troglogloeales</taxon>
        <taxon>Candidatus Manganitrophaceae</taxon>
        <taxon>Candidatus Manganitrophus</taxon>
    </lineage>
</organism>
<dbReference type="InterPro" id="IPR004837">
    <property type="entry name" value="NaCa_Exmemb"/>
</dbReference>
<dbReference type="EMBL" id="VTOW01000002">
    <property type="protein sequence ID" value="NKE71752.1"/>
    <property type="molecule type" value="Genomic_DNA"/>
</dbReference>
<accession>A0A7X6DR74</accession>
<dbReference type="InterPro" id="IPR004481">
    <property type="entry name" value="K/Na/Ca-exchanger"/>
</dbReference>
<dbReference type="InterPro" id="IPR044880">
    <property type="entry name" value="NCX_ion-bd_dom_sf"/>
</dbReference>
<dbReference type="RefSeq" id="WP_168061178.1">
    <property type="nucleotide sequence ID" value="NZ_VTOW01000002.1"/>
</dbReference>
<evidence type="ECO:0000256" key="4">
    <source>
        <dbReference type="ARBA" id="ARBA00023136"/>
    </source>
</evidence>
<evidence type="ECO:0000313" key="8">
    <source>
        <dbReference type="Proteomes" id="UP000534783"/>
    </source>
</evidence>
<feature type="transmembrane region" description="Helical" evidence="5">
    <location>
        <begin position="127"/>
        <end position="145"/>
    </location>
</feature>
<dbReference type="Proteomes" id="UP000534783">
    <property type="component" value="Unassembled WGS sequence"/>
</dbReference>
<dbReference type="NCBIfam" id="TIGR00367">
    <property type="entry name" value="calcium/sodium antiporter"/>
    <property type="match status" value="1"/>
</dbReference>
<feature type="transmembrane region" description="Helical" evidence="5">
    <location>
        <begin position="330"/>
        <end position="351"/>
    </location>
</feature>
<evidence type="ECO:0000256" key="5">
    <source>
        <dbReference type="SAM" id="Phobius"/>
    </source>
</evidence>
<reference evidence="7 8" key="1">
    <citation type="journal article" date="2020" name="Nature">
        <title>Bacterial chemolithoautotrophy via manganese oxidation.</title>
        <authorList>
            <person name="Yu H."/>
            <person name="Leadbetter J.R."/>
        </authorList>
    </citation>
    <scope>NUCLEOTIDE SEQUENCE [LARGE SCALE GENOMIC DNA]</scope>
    <source>
        <strain evidence="7 8">Mn-1</strain>
    </source>
</reference>
<feature type="transmembrane region" description="Helical" evidence="5">
    <location>
        <begin position="275"/>
        <end position="293"/>
    </location>
</feature>
<keyword evidence="4 5" id="KW-0472">Membrane</keyword>
<evidence type="ECO:0000313" key="7">
    <source>
        <dbReference type="EMBL" id="NKE71752.1"/>
    </source>
</evidence>
<comment type="caution">
    <text evidence="7">The sequence shown here is derived from an EMBL/GenBank/DDBJ whole genome shotgun (WGS) entry which is preliminary data.</text>
</comment>
<gene>
    <name evidence="7" type="ORF">MNODULE_13475</name>
</gene>
<keyword evidence="8" id="KW-1185">Reference proteome</keyword>
<keyword evidence="2 5" id="KW-0812">Transmembrane</keyword>
<comment type="subcellular location">
    <subcellularLocation>
        <location evidence="1">Membrane</location>
        <topology evidence="1">Multi-pass membrane protein</topology>
    </subcellularLocation>
</comment>
<feature type="transmembrane region" description="Helical" evidence="5">
    <location>
        <begin position="173"/>
        <end position="191"/>
    </location>
</feature>